<accession>A0A540R4Q7</accession>
<evidence type="ECO:0000256" key="2">
    <source>
        <dbReference type="PIRSR" id="PIRSR015753-2"/>
    </source>
</evidence>
<dbReference type="PANTHER" id="PTHR32419:SF6">
    <property type="entry name" value="GLUTATHIONE S-TRANSFERASE OMEGA-LIKE 1-RELATED"/>
    <property type="match status" value="1"/>
</dbReference>
<dbReference type="PANTHER" id="PTHR32419">
    <property type="entry name" value="GLUTATHIONYL-HYDROQUINONE REDUCTASE"/>
    <property type="match status" value="1"/>
</dbReference>
<dbReference type="Gene3D" id="3.40.30.10">
    <property type="entry name" value="Glutaredoxin"/>
    <property type="match status" value="1"/>
</dbReference>
<gene>
    <name evidence="6" type="ORF">EJK80_11080</name>
</gene>
<dbReference type="AlphaFoldDB" id="A0A540R4Q7"/>
<organism evidence="6 7">
    <name type="scientific">Corynebacterium phoceense</name>
    <dbReference type="NCBI Taxonomy" id="1686286"/>
    <lineage>
        <taxon>Bacteria</taxon>
        <taxon>Bacillati</taxon>
        <taxon>Actinomycetota</taxon>
        <taxon>Actinomycetes</taxon>
        <taxon>Mycobacteriales</taxon>
        <taxon>Corynebacteriaceae</taxon>
        <taxon>Corynebacterium</taxon>
    </lineage>
</organism>
<dbReference type="PROSITE" id="PS50405">
    <property type="entry name" value="GST_CTER"/>
    <property type="match status" value="1"/>
</dbReference>
<feature type="site" description="Lowers pKa of active site Cys" evidence="3">
    <location>
        <position position="255"/>
    </location>
</feature>
<dbReference type="InterPro" id="IPR047047">
    <property type="entry name" value="GST_Omega-like_C"/>
</dbReference>
<keyword evidence="6" id="KW-0808">Transferase</keyword>
<evidence type="ECO:0000259" key="5">
    <source>
        <dbReference type="PROSITE" id="PS50405"/>
    </source>
</evidence>
<dbReference type="Pfam" id="PF13410">
    <property type="entry name" value="GST_C_2"/>
    <property type="match status" value="1"/>
</dbReference>
<dbReference type="Gene3D" id="1.20.1050.10">
    <property type="match status" value="1"/>
</dbReference>
<sequence>MATQDTATDWAGDARNASPDGEFVRDTTYIEDRISPSVSEPTAQDDGTFFWPMEAGHYRLVAARACPWAHRAVITRRLMGLEDTLSLGLASPTHDVRSWTFDLDPGEVDPVLGTKRLQEAYFNRFPNYPRGITVPAIVEESTKRVVTNSYNTIVRDFITEWTDFQRAGAPDLYPTQHAEEMEKLNEYIFHNINNGVYRAGFAGSQEAYEKAYNQLWEALDFVEERLGTQRYMVGDHITETDIRLFATLIRFDPVYYGHFKCSREKTAEMPNIRGYLQELFQIPGFGDTTDFTEIKQHYYMVHTEINPTKIVPVGPDMSWLAQPHDRDRLGGAPFAEGTTLPGALPAGEHIKNPEQFQINLFGPAVAGK</sequence>
<dbReference type="InterPro" id="IPR040079">
    <property type="entry name" value="Glutathione_S-Trfase"/>
</dbReference>
<feature type="domain" description="GST C-terminal" evidence="5">
    <location>
        <begin position="171"/>
        <end position="298"/>
    </location>
</feature>
<feature type="region of interest" description="Disordered" evidence="4">
    <location>
        <begin position="1"/>
        <end position="22"/>
    </location>
</feature>
<evidence type="ECO:0000256" key="3">
    <source>
        <dbReference type="PIRSR" id="PIRSR015753-3"/>
    </source>
</evidence>
<dbReference type="PIRSF" id="PIRSF015753">
    <property type="entry name" value="GST"/>
    <property type="match status" value="1"/>
</dbReference>
<feature type="active site" description="Nucleophile" evidence="1">
    <location>
        <position position="66"/>
    </location>
</feature>
<keyword evidence="7" id="KW-1185">Reference proteome</keyword>
<dbReference type="SFLD" id="SFLDG01148">
    <property type="entry name" value="Xi_(cytGST)"/>
    <property type="match status" value="1"/>
</dbReference>
<dbReference type="InterPro" id="IPR036282">
    <property type="entry name" value="Glutathione-S-Trfase_C_sf"/>
</dbReference>
<name>A0A540R4Q7_9CORY</name>
<protein>
    <submittedName>
        <fullName evidence="6">Glutathione S-transferase family protein</fullName>
    </submittedName>
</protein>
<dbReference type="SFLD" id="SFLDG01206">
    <property type="entry name" value="Xi.1"/>
    <property type="match status" value="1"/>
</dbReference>
<dbReference type="RefSeq" id="WP_141629197.1">
    <property type="nucleotide sequence ID" value="NZ_VHIR01000019.1"/>
</dbReference>
<dbReference type="SFLD" id="SFLDS00019">
    <property type="entry name" value="Glutathione_Transferase_(cytos"/>
    <property type="match status" value="1"/>
</dbReference>
<reference evidence="6 7" key="1">
    <citation type="submission" date="2019-06" db="EMBL/GenBank/DDBJ databases">
        <title>Draft genome of C. phoceense Strain 272.</title>
        <authorList>
            <person name="Pacheco L.G.C."/>
            <person name="Barberis C.M."/>
            <person name="Almuzara M.N."/>
            <person name="Traglia G.M."/>
            <person name="Santos C.S."/>
            <person name="Rocha D.J.P.G."/>
            <person name="Aguiar E.R.G.R."/>
            <person name="Vay C.A."/>
        </authorList>
    </citation>
    <scope>NUCLEOTIDE SEQUENCE [LARGE SCALE GENOMIC DNA]</scope>
    <source>
        <strain evidence="6 7">272</strain>
    </source>
</reference>
<evidence type="ECO:0000256" key="1">
    <source>
        <dbReference type="PIRSR" id="PIRSR015753-1"/>
    </source>
</evidence>
<dbReference type="SUPFAM" id="SSF47616">
    <property type="entry name" value="GST C-terminal domain-like"/>
    <property type="match status" value="1"/>
</dbReference>
<proteinExistence type="predicted"/>
<dbReference type="GO" id="GO:0004364">
    <property type="term" value="F:glutathione transferase activity"/>
    <property type="evidence" value="ECO:0007669"/>
    <property type="project" value="InterPro"/>
</dbReference>
<dbReference type="Proteomes" id="UP000318080">
    <property type="component" value="Unassembled WGS sequence"/>
</dbReference>
<feature type="binding site" evidence="2">
    <location>
        <position position="99"/>
    </location>
    <ligand>
        <name>glutathione</name>
        <dbReference type="ChEBI" id="CHEBI:57925"/>
    </ligand>
</feature>
<evidence type="ECO:0000313" key="7">
    <source>
        <dbReference type="Proteomes" id="UP000318080"/>
    </source>
</evidence>
<dbReference type="STRING" id="1686286.GCA_900092335_01590"/>
<dbReference type="InterPro" id="IPR010987">
    <property type="entry name" value="Glutathione-S-Trfase_C-like"/>
</dbReference>
<dbReference type="CDD" id="cd03190">
    <property type="entry name" value="GST_C_Omega_like"/>
    <property type="match status" value="1"/>
</dbReference>
<comment type="caution">
    <text evidence="6">The sequence shown here is derived from an EMBL/GenBank/DDBJ whole genome shotgun (WGS) entry which is preliminary data.</text>
</comment>
<feature type="site" description="Lowers pKa of active site Cys" evidence="3">
    <location>
        <position position="298"/>
    </location>
</feature>
<dbReference type="GO" id="GO:0005737">
    <property type="term" value="C:cytoplasm"/>
    <property type="evidence" value="ECO:0007669"/>
    <property type="project" value="TreeGrafter"/>
</dbReference>
<feature type="active site" description="Proton donor/acceptor" evidence="1">
    <location>
        <position position="197"/>
    </location>
</feature>
<dbReference type="InterPro" id="IPR016639">
    <property type="entry name" value="GST_Omega/GSH"/>
</dbReference>
<evidence type="ECO:0000256" key="4">
    <source>
        <dbReference type="SAM" id="MobiDB-lite"/>
    </source>
</evidence>
<evidence type="ECO:0000313" key="6">
    <source>
        <dbReference type="EMBL" id="TQE42725.1"/>
    </source>
</evidence>
<dbReference type="EMBL" id="VHIR01000019">
    <property type="protein sequence ID" value="TQE42725.1"/>
    <property type="molecule type" value="Genomic_DNA"/>
</dbReference>